<keyword evidence="1" id="KW-0175">Coiled coil</keyword>
<feature type="coiled-coil region" evidence="1">
    <location>
        <begin position="1376"/>
        <end position="1410"/>
    </location>
</feature>
<dbReference type="InterPro" id="IPR035899">
    <property type="entry name" value="DBL_dom_sf"/>
</dbReference>
<feature type="compositionally biased region" description="Low complexity" evidence="2">
    <location>
        <begin position="418"/>
        <end position="431"/>
    </location>
</feature>
<feature type="compositionally biased region" description="Basic and acidic residues" evidence="2">
    <location>
        <begin position="912"/>
        <end position="944"/>
    </location>
</feature>
<feature type="region of interest" description="Disordered" evidence="2">
    <location>
        <begin position="1212"/>
        <end position="1237"/>
    </location>
</feature>
<protein>
    <recommendedName>
        <fullName evidence="3">DH domain-containing protein</fullName>
    </recommendedName>
</protein>
<evidence type="ECO:0000313" key="5">
    <source>
        <dbReference type="Proteomes" id="UP000279259"/>
    </source>
</evidence>
<evidence type="ECO:0000313" key="4">
    <source>
        <dbReference type="EMBL" id="RSH95410.1"/>
    </source>
</evidence>
<sequence>MPTLSFSPQKSRLLSTSLGPISGGGPTSAPLAGPAYSPYGMGKGAGLGAAVGSLATTSTSTSPALPPPLPPKMIDLNSSTRSTDRESEKKITRRAFLCDVVVEREGEETNALLAQFGQPLSPLSTLPAPLSTTSNPTTPSRSRSVAAEDDDGREAAHEAWAPNKREEMAKRLSNLIEELVRTERSYLQRIKVLKQCYADPLRAFAKDQNTQIIPLYEAKNLFANIDLIVPASHAFLADLEAMWASEQGEATVGDVCLRHFKDLRTFDPYRTYLSKQDEGQKMFQDVTKKFSGFSSFIDSTKYQTTGIGNIGLRELLMEPVQRIPRYTLLWQTMLKCMPPLSPQRAKLFEAIEIASRIAKCEPDAQTVRATVLYCLERNVEGFPAKLFSNKRDFIDSIDVEDLPSEYHLSASPNSRGMSYSSRPSTFSATSTSTPSLASIGSSAASSYAPVSPPPTAHVGIPALHCTLFLFDDKLMIVKRQSSSISGRKVTGLDDVQRLVKTGGGIAVLDKNGAKKDKLSYRGVVDVLDVIASDVGNGDFHLFFERPPMDQSDRWAARPFRSYTTVHPPYSVSLDPVATRRDKLRFVHNLWAAQALARAKLLPQEVRQVPRALVEEEEIGLESAGEMFGRAKCYWNVWERQGWLHADRKAKVVVHVDEDGEAEDLAPKQDGGPCMVIRLQPMSGGLCRYSFISTADDEPERTVIPTSEVNERIVTTIHQYGVFKFRTSTNSAPNTPSATHRLRPSMINLDAISRNLFGTGSVSGRSHQSGSSMDMFSSTSSKRKPVPASRSSTMETNRLSYMSVSSEEMSRKRLSAMSAMSGSSAMSISSDERKVPPRSSTSPSSVMSDEEDYVAVSESPYKASAPSDLRQSDVDLHERLQLARKNSKSMAALLPGGPGASRLGTRSVAELRGNVENRERESRLGAKSVPDLKRDEKQQQAEDSLRAALRAGSPAPLPATAPLRLRSKTPSPTKGLRTTGDDTPRPPDTGSDAAPAAPLTVRKTPTLDAETLVASPRQIVSGNGRRVSVGRETIPLKGGDEENENENDNAHDPSKTPTVYLTAKRQHSEDHLQPRKRSLSRSPLEPMTNEITQIMEDPPRVPSFSKPAGGSPSSRIISGNRRSSGTRTPRRVSGQQQQITPRKVSTASVKSVASVSSQATATSVVTVATVEDVIMVEHPDAHTAIEAAKHKIAESRASAKRLKSEVVALRKQLSKDVKPRTPGLDRNASLPRSPQKRHMNRLLDLEGALGVESAPGTPGHSKRELDGMIVDDCARGIASVVDKLDAQLKAAQADNEAASVLVMRVAEENQQNSAKVEMLNAQVGRAKEGQELLRQQLSDVQIELDTIYEAFNVELDGMFNDANLPPTEAFEAMKRDLKDAKAGRNELALENKRLKMELEEASLKREQWAKILREQGIIP</sequence>
<gene>
    <name evidence="4" type="ORF">EHS25_000497</name>
</gene>
<reference evidence="4 5" key="1">
    <citation type="submission" date="2018-11" db="EMBL/GenBank/DDBJ databases">
        <title>Genome sequence of Saitozyma podzolica DSM 27192.</title>
        <authorList>
            <person name="Aliyu H."/>
            <person name="Gorte O."/>
            <person name="Ochsenreither K."/>
        </authorList>
    </citation>
    <scope>NUCLEOTIDE SEQUENCE [LARGE SCALE GENOMIC DNA]</scope>
    <source>
        <strain evidence="4 5">DSM 27192</strain>
    </source>
</reference>
<dbReference type="EMBL" id="RSCD01000001">
    <property type="protein sequence ID" value="RSH95410.1"/>
    <property type="molecule type" value="Genomic_DNA"/>
</dbReference>
<dbReference type="STRING" id="1890683.A0A427YWA6"/>
<feature type="domain" description="DH" evidence="3">
    <location>
        <begin position="171"/>
        <end position="364"/>
    </location>
</feature>
<dbReference type="PANTHER" id="PTHR12673">
    <property type="entry name" value="FACIOGENITAL DYSPLASIA PROTEIN"/>
    <property type="match status" value="1"/>
</dbReference>
<feature type="compositionally biased region" description="Low complexity" evidence="2">
    <location>
        <begin position="759"/>
        <end position="779"/>
    </location>
</feature>
<comment type="caution">
    <text evidence="4">The sequence shown here is derived from an EMBL/GenBank/DDBJ whole genome shotgun (WGS) entry which is preliminary data.</text>
</comment>
<feature type="region of interest" description="Disordered" evidence="2">
    <location>
        <begin position="1"/>
        <end position="39"/>
    </location>
</feature>
<feature type="region of interest" description="Disordered" evidence="2">
    <location>
        <begin position="887"/>
        <end position="906"/>
    </location>
</feature>
<dbReference type="SMART" id="SM00325">
    <property type="entry name" value="RhoGEF"/>
    <property type="match status" value="1"/>
</dbReference>
<organism evidence="4 5">
    <name type="scientific">Saitozyma podzolica</name>
    <dbReference type="NCBI Taxonomy" id="1890683"/>
    <lineage>
        <taxon>Eukaryota</taxon>
        <taxon>Fungi</taxon>
        <taxon>Dikarya</taxon>
        <taxon>Basidiomycota</taxon>
        <taxon>Agaricomycotina</taxon>
        <taxon>Tremellomycetes</taxon>
        <taxon>Tremellales</taxon>
        <taxon>Trimorphomycetaceae</taxon>
        <taxon>Saitozyma</taxon>
    </lineage>
</organism>
<dbReference type="InterPro" id="IPR051092">
    <property type="entry name" value="FYVE_RhoGEF_PH"/>
</dbReference>
<dbReference type="PROSITE" id="PS50010">
    <property type="entry name" value="DH_2"/>
    <property type="match status" value="1"/>
</dbReference>
<feature type="region of interest" description="Disordered" evidence="2">
    <location>
        <begin position="911"/>
        <end position="1005"/>
    </location>
</feature>
<dbReference type="Proteomes" id="UP000279259">
    <property type="component" value="Unassembled WGS sequence"/>
</dbReference>
<evidence type="ECO:0000256" key="2">
    <source>
        <dbReference type="SAM" id="MobiDB-lite"/>
    </source>
</evidence>
<evidence type="ECO:0000256" key="1">
    <source>
        <dbReference type="SAM" id="Coils"/>
    </source>
</evidence>
<feature type="region of interest" description="Disordered" evidence="2">
    <location>
        <begin position="56"/>
        <end position="89"/>
    </location>
</feature>
<proteinExistence type="predicted"/>
<feature type="compositionally biased region" description="Low complexity" evidence="2">
    <location>
        <begin position="1108"/>
        <end position="1133"/>
    </location>
</feature>
<feature type="region of interest" description="Disordered" evidence="2">
    <location>
        <begin position="1022"/>
        <end position="1160"/>
    </location>
</feature>
<dbReference type="Gene3D" id="1.20.900.10">
    <property type="entry name" value="Dbl homology (DH) domain"/>
    <property type="match status" value="1"/>
</dbReference>
<dbReference type="OrthoDB" id="660555at2759"/>
<keyword evidence="5" id="KW-1185">Reference proteome</keyword>
<name>A0A427YWA6_9TREE</name>
<dbReference type="SUPFAM" id="SSF48065">
    <property type="entry name" value="DBL homology domain (DH-domain)"/>
    <property type="match status" value="1"/>
</dbReference>
<feature type="compositionally biased region" description="Polar residues" evidence="2">
    <location>
        <begin position="788"/>
        <end position="806"/>
    </location>
</feature>
<accession>A0A427YWA6</accession>
<feature type="region of interest" description="Disordered" evidence="2">
    <location>
        <begin position="411"/>
        <end position="431"/>
    </location>
</feature>
<feature type="compositionally biased region" description="Low complexity" evidence="2">
    <location>
        <begin position="124"/>
        <end position="144"/>
    </location>
</feature>
<dbReference type="GO" id="GO:0005737">
    <property type="term" value="C:cytoplasm"/>
    <property type="evidence" value="ECO:0007669"/>
    <property type="project" value="TreeGrafter"/>
</dbReference>
<feature type="coiled-coil region" evidence="1">
    <location>
        <begin position="1184"/>
        <end position="1211"/>
    </location>
</feature>
<feature type="compositionally biased region" description="Low complexity" evidence="2">
    <location>
        <begin position="814"/>
        <end position="828"/>
    </location>
</feature>
<feature type="region of interest" description="Disordered" evidence="2">
    <location>
        <begin position="124"/>
        <end position="161"/>
    </location>
</feature>
<dbReference type="Pfam" id="PF00621">
    <property type="entry name" value="RhoGEF"/>
    <property type="match status" value="1"/>
</dbReference>
<dbReference type="GO" id="GO:0005085">
    <property type="term" value="F:guanyl-nucleotide exchange factor activity"/>
    <property type="evidence" value="ECO:0007669"/>
    <property type="project" value="InterPro"/>
</dbReference>
<evidence type="ECO:0000259" key="3">
    <source>
        <dbReference type="PROSITE" id="PS50010"/>
    </source>
</evidence>
<dbReference type="PANTHER" id="PTHR12673:SF270">
    <property type="entry name" value="FYVE-TYPE DOMAIN-CONTAINING PROTEIN"/>
    <property type="match status" value="1"/>
</dbReference>
<feature type="region of interest" description="Disordered" evidence="2">
    <location>
        <begin position="759"/>
        <end position="872"/>
    </location>
</feature>
<feature type="compositionally biased region" description="Polar residues" evidence="2">
    <location>
        <begin position="1"/>
        <end position="19"/>
    </location>
</feature>
<dbReference type="InterPro" id="IPR000219">
    <property type="entry name" value="DH_dom"/>
</dbReference>
<feature type="compositionally biased region" description="Low complexity" evidence="2">
    <location>
        <begin position="836"/>
        <end position="846"/>
    </location>
</feature>
<feature type="compositionally biased region" description="Low complexity" evidence="2">
    <location>
        <begin position="1143"/>
        <end position="1160"/>
    </location>
</feature>